<keyword evidence="4 7" id="KW-1133">Transmembrane helix</keyword>
<dbReference type="GO" id="GO:0005886">
    <property type="term" value="C:plasma membrane"/>
    <property type="evidence" value="ECO:0007669"/>
    <property type="project" value="UniProtKB-SubCell"/>
</dbReference>
<keyword evidence="5 7" id="KW-0472">Membrane</keyword>
<keyword evidence="3 7" id="KW-0812">Transmembrane</keyword>
<dbReference type="Proteomes" id="UP000461585">
    <property type="component" value="Unassembled WGS sequence"/>
</dbReference>
<dbReference type="InterPro" id="IPR042094">
    <property type="entry name" value="T2SS_GspF_sf"/>
</dbReference>
<keyword evidence="2" id="KW-1003">Cell membrane</keyword>
<proteinExistence type="predicted"/>
<evidence type="ECO:0000256" key="4">
    <source>
        <dbReference type="ARBA" id="ARBA00022989"/>
    </source>
</evidence>
<evidence type="ECO:0000256" key="5">
    <source>
        <dbReference type="ARBA" id="ARBA00023136"/>
    </source>
</evidence>
<feature type="transmembrane region" description="Helical" evidence="7">
    <location>
        <begin position="260"/>
        <end position="280"/>
    </location>
</feature>
<protein>
    <submittedName>
        <fullName evidence="9">Secretion system protein</fullName>
    </submittedName>
</protein>
<evidence type="ECO:0000313" key="9">
    <source>
        <dbReference type="EMBL" id="NDL67331.1"/>
    </source>
</evidence>
<dbReference type="Gene3D" id="1.20.81.30">
    <property type="entry name" value="Type II secretion system (T2SS), domain F"/>
    <property type="match status" value="1"/>
</dbReference>
<accession>A0A7X5HVR6</accession>
<sequence length="319" mass="36052">MLFLVLAASFLAFFTIFLVLLQRVLLQSKPMDSLQHYGQDLSIPLERLHERQDLGVMERMARLVPARVLESRRGQDLGLLLVQADLGIKPAEFTVLRFVFSLLGGLLAQILFDTPVLGIVFGVVFWMLGMAFLKQKKAKRIKDFDEQINDGITVIANALKAGYSFMQALALVSDESRDPMAKEFKKLLRDMSFGKSMEESMENLQLRVPSQDLQLILNAILIQKDIGGNLSEILEKINETIRERQNINNELRALTAQGKMSGIIVSLLPVFLGLIFYVINKEYILTLFINDVGRILLGIALFNQFIGIYLISKIVKVDF</sequence>
<comment type="subcellular location">
    <subcellularLocation>
        <location evidence="1">Cell membrane</location>
        <topology evidence="1">Multi-pass membrane protein</topology>
    </subcellularLocation>
</comment>
<reference evidence="9 10" key="1">
    <citation type="submission" date="2020-01" db="EMBL/GenBank/DDBJ databases">
        <title>Anaeroalcalibacter tamaniensis gen. nov., sp. nov., moderately halophilic strictly anaerobic fermenter bacterium from mud volcano of Taman peninsula.</title>
        <authorList>
            <person name="Frolova A."/>
            <person name="Merkel A.Y."/>
            <person name="Slobodkin A.I."/>
        </authorList>
    </citation>
    <scope>NUCLEOTIDE SEQUENCE [LARGE SCALE GENOMIC DNA]</scope>
    <source>
        <strain evidence="9 10">F-3ap</strain>
    </source>
</reference>
<feature type="transmembrane region" description="Helical" evidence="7">
    <location>
        <begin position="106"/>
        <end position="133"/>
    </location>
</feature>
<dbReference type="InterPro" id="IPR018076">
    <property type="entry name" value="T2SS_GspF_dom"/>
</dbReference>
<evidence type="ECO:0000313" key="10">
    <source>
        <dbReference type="Proteomes" id="UP000461585"/>
    </source>
</evidence>
<dbReference type="EMBL" id="JAAEEH010000013">
    <property type="protein sequence ID" value="NDL67331.1"/>
    <property type="molecule type" value="Genomic_DNA"/>
</dbReference>
<keyword evidence="10" id="KW-1185">Reference proteome</keyword>
<comment type="caution">
    <text evidence="9">The sequence shown here is derived from an EMBL/GenBank/DDBJ whole genome shotgun (WGS) entry which is preliminary data.</text>
</comment>
<organism evidence="9 10">
    <name type="scientific">Anaerotalea alkaliphila</name>
    <dbReference type="NCBI Taxonomy" id="2662126"/>
    <lineage>
        <taxon>Bacteria</taxon>
        <taxon>Bacillati</taxon>
        <taxon>Bacillota</taxon>
        <taxon>Clostridia</taxon>
        <taxon>Eubacteriales</taxon>
        <taxon>Anaerotalea</taxon>
    </lineage>
</organism>
<dbReference type="AlphaFoldDB" id="A0A7X5HVR6"/>
<evidence type="ECO:0000256" key="7">
    <source>
        <dbReference type="SAM" id="Phobius"/>
    </source>
</evidence>
<dbReference type="Pfam" id="PF00482">
    <property type="entry name" value="T2SSF"/>
    <property type="match status" value="1"/>
</dbReference>
<dbReference type="PANTHER" id="PTHR35007">
    <property type="entry name" value="INTEGRAL MEMBRANE PROTEIN-RELATED"/>
    <property type="match status" value="1"/>
</dbReference>
<evidence type="ECO:0000256" key="6">
    <source>
        <dbReference type="SAM" id="Coils"/>
    </source>
</evidence>
<feature type="domain" description="Type II secretion system protein GspF" evidence="8">
    <location>
        <begin position="153"/>
        <end position="276"/>
    </location>
</feature>
<dbReference type="RefSeq" id="WP_162370057.1">
    <property type="nucleotide sequence ID" value="NZ_JAAEEH010000013.1"/>
</dbReference>
<evidence type="ECO:0000256" key="3">
    <source>
        <dbReference type="ARBA" id="ARBA00022692"/>
    </source>
</evidence>
<feature type="coiled-coil region" evidence="6">
    <location>
        <begin position="230"/>
        <end position="257"/>
    </location>
</feature>
<evidence type="ECO:0000256" key="1">
    <source>
        <dbReference type="ARBA" id="ARBA00004651"/>
    </source>
</evidence>
<name>A0A7X5HVR6_9FIRM</name>
<feature type="transmembrane region" description="Helical" evidence="7">
    <location>
        <begin position="292"/>
        <end position="311"/>
    </location>
</feature>
<keyword evidence="6" id="KW-0175">Coiled coil</keyword>
<evidence type="ECO:0000259" key="8">
    <source>
        <dbReference type="Pfam" id="PF00482"/>
    </source>
</evidence>
<gene>
    <name evidence="9" type="ORF">GXN74_06210</name>
</gene>
<dbReference type="PANTHER" id="PTHR35007:SF1">
    <property type="entry name" value="PILUS ASSEMBLY PROTEIN"/>
    <property type="match status" value="1"/>
</dbReference>
<evidence type="ECO:0000256" key="2">
    <source>
        <dbReference type="ARBA" id="ARBA00022475"/>
    </source>
</evidence>